<proteinExistence type="predicted"/>
<accession>A0ABX0TWR4</accession>
<feature type="transmembrane region" description="Helical" evidence="1">
    <location>
        <begin position="32"/>
        <end position="49"/>
    </location>
</feature>
<feature type="transmembrane region" description="Helical" evidence="1">
    <location>
        <begin position="166"/>
        <end position="186"/>
    </location>
</feature>
<feature type="transmembrane region" description="Helical" evidence="1">
    <location>
        <begin position="137"/>
        <end position="160"/>
    </location>
</feature>
<evidence type="ECO:0000313" key="2">
    <source>
        <dbReference type="EMBL" id="NIJ22754.1"/>
    </source>
</evidence>
<evidence type="ECO:0000313" key="3">
    <source>
        <dbReference type="Proteomes" id="UP000788153"/>
    </source>
</evidence>
<sequence>MLLWLAAALGVAGVAALRYAWTLPRRSTGWNAVAWLLIAASVACGWRMGGAWGVSVAALATTAAAFAMLAAAGIGAPPGRTAASVRWAGMLPQAGEPRRIGRRIATFLIVIPGGFVIAIVLGIAMRGVATASGWGEANANVAALFTVPLGWAVLVTTLLMQGERRGQLLTLSACAAAGAPFLLTGLGS</sequence>
<protein>
    <submittedName>
        <fullName evidence="2">Uncharacterized protein</fullName>
    </submittedName>
</protein>
<evidence type="ECO:0000256" key="1">
    <source>
        <dbReference type="SAM" id="Phobius"/>
    </source>
</evidence>
<keyword evidence="1" id="KW-0472">Membrane</keyword>
<comment type="caution">
    <text evidence="2">The sequence shown here is derived from an EMBL/GenBank/DDBJ whole genome shotgun (WGS) entry which is preliminary data.</text>
</comment>
<dbReference type="EMBL" id="JAASQP010000001">
    <property type="protein sequence ID" value="NIJ22754.1"/>
    <property type="molecule type" value="Genomic_DNA"/>
</dbReference>
<organism evidence="2 3">
    <name type="scientific">Sphingomonas japonica</name>
    <dbReference type="NCBI Taxonomy" id="511662"/>
    <lineage>
        <taxon>Bacteria</taxon>
        <taxon>Pseudomonadati</taxon>
        <taxon>Pseudomonadota</taxon>
        <taxon>Alphaproteobacteria</taxon>
        <taxon>Sphingomonadales</taxon>
        <taxon>Sphingomonadaceae</taxon>
        <taxon>Sphingomonas</taxon>
    </lineage>
</organism>
<reference evidence="2 3" key="1">
    <citation type="submission" date="2020-03" db="EMBL/GenBank/DDBJ databases">
        <title>Genomic Encyclopedia of Type Strains, Phase IV (KMG-IV): sequencing the most valuable type-strain genomes for metagenomic binning, comparative biology and taxonomic classification.</title>
        <authorList>
            <person name="Goeker M."/>
        </authorList>
    </citation>
    <scope>NUCLEOTIDE SEQUENCE [LARGE SCALE GENOMIC DNA]</scope>
    <source>
        <strain evidence="2 3">DSM 22753</strain>
    </source>
</reference>
<keyword evidence="3" id="KW-1185">Reference proteome</keyword>
<feature type="transmembrane region" description="Helical" evidence="1">
    <location>
        <begin position="104"/>
        <end position="125"/>
    </location>
</feature>
<name>A0ABX0TWR4_9SPHN</name>
<dbReference type="RefSeq" id="WP_140047966.1">
    <property type="nucleotide sequence ID" value="NZ_BAAAEV010000001.1"/>
</dbReference>
<gene>
    <name evidence="2" type="ORF">FHT01_000296</name>
</gene>
<dbReference type="Proteomes" id="UP000788153">
    <property type="component" value="Unassembled WGS sequence"/>
</dbReference>
<keyword evidence="1" id="KW-0812">Transmembrane</keyword>
<keyword evidence="1" id="KW-1133">Transmembrane helix</keyword>
<feature type="transmembrane region" description="Helical" evidence="1">
    <location>
        <begin position="56"/>
        <end position="76"/>
    </location>
</feature>